<dbReference type="EC" id="3.5.2.17" evidence="8"/>
<dbReference type="PRINTS" id="PR00189">
    <property type="entry name" value="TRNSTHYRETIN"/>
</dbReference>
<dbReference type="OrthoDB" id="10265230at2759"/>
<dbReference type="InterPro" id="IPR000895">
    <property type="entry name" value="Transthyretin/HIU_hydrolase"/>
</dbReference>
<dbReference type="Pfam" id="PF00576">
    <property type="entry name" value="Transthyretin"/>
    <property type="match status" value="1"/>
</dbReference>
<evidence type="ECO:0000256" key="1">
    <source>
        <dbReference type="ARBA" id="ARBA00001043"/>
    </source>
</evidence>
<dbReference type="Proteomes" id="UP000504634">
    <property type="component" value="Unplaced"/>
</dbReference>
<keyword evidence="10" id="KW-1185">Reference proteome</keyword>
<organism evidence="10 11">
    <name type="scientific">Drosophila lebanonensis</name>
    <name type="common">Fruit fly</name>
    <name type="synonym">Scaptodrosophila lebanonensis</name>
    <dbReference type="NCBI Taxonomy" id="7225"/>
    <lineage>
        <taxon>Eukaryota</taxon>
        <taxon>Metazoa</taxon>
        <taxon>Ecdysozoa</taxon>
        <taxon>Arthropoda</taxon>
        <taxon>Hexapoda</taxon>
        <taxon>Insecta</taxon>
        <taxon>Pterygota</taxon>
        <taxon>Neoptera</taxon>
        <taxon>Endopterygota</taxon>
        <taxon>Diptera</taxon>
        <taxon>Brachycera</taxon>
        <taxon>Muscomorpha</taxon>
        <taxon>Ephydroidea</taxon>
        <taxon>Drosophilidae</taxon>
        <taxon>Scaptodrosophila</taxon>
    </lineage>
</organism>
<evidence type="ECO:0000259" key="9">
    <source>
        <dbReference type="Pfam" id="PF00576"/>
    </source>
</evidence>
<dbReference type="CDD" id="cd05822">
    <property type="entry name" value="TLP_HIUase"/>
    <property type="match status" value="1"/>
</dbReference>
<evidence type="ECO:0000256" key="7">
    <source>
        <dbReference type="PIRSR" id="PIRSR600895-51"/>
    </source>
</evidence>
<evidence type="ECO:0000256" key="3">
    <source>
        <dbReference type="ARBA" id="ARBA00009850"/>
    </source>
</evidence>
<dbReference type="Gene3D" id="2.60.40.180">
    <property type="entry name" value="Transthyretin/hydroxyisourate hydrolase domain"/>
    <property type="match status" value="1"/>
</dbReference>
<evidence type="ECO:0000313" key="10">
    <source>
        <dbReference type="Proteomes" id="UP000504634"/>
    </source>
</evidence>
<sequence length="117" mass="13216">MNTRRGLSLSTHVLDTSLGTAAANLKVTVHRFDDESQKWQAVRAKQTDPDGRCNVFEQSEFPSATYKLTFHVGAYYVGKNLKTLYPAIEILVDCTDDQHYHLPLLLSPYGYTTYRGS</sequence>
<dbReference type="RefSeq" id="XP_030381455.1">
    <property type="nucleotide sequence ID" value="XM_030525595.1"/>
</dbReference>
<dbReference type="PANTHER" id="PTHR10395:SF7">
    <property type="entry name" value="5-HYDROXYISOURATE HYDROLASE"/>
    <property type="match status" value="1"/>
</dbReference>
<reference evidence="11" key="1">
    <citation type="submission" date="2025-08" db="UniProtKB">
        <authorList>
            <consortium name="RefSeq"/>
        </authorList>
    </citation>
    <scope>IDENTIFICATION</scope>
    <source>
        <strain evidence="11">11010-0011.00</strain>
        <tissue evidence="11">Whole body</tissue>
    </source>
</reference>
<dbReference type="InterPro" id="IPR023416">
    <property type="entry name" value="Transthyretin/HIU_hydrolase_d"/>
</dbReference>
<evidence type="ECO:0000313" key="11">
    <source>
        <dbReference type="RefSeq" id="XP_030381455.1"/>
    </source>
</evidence>
<comment type="subunit">
    <text evidence="4 8">Homotetramer.</text>
</comment>
<dbReference type="PANTHER" id="PTHR10395">
    <property type="entry name" value="URICASE AND TRANSTHYRETIN-RELATED"/>
    <property type="match status" value="1"/>
</dbReference>
<dbReference type="NCBIfam" id="TIGR02962">
    <property type="entry name" value="hdxy_isourate"/>
    <property type="match status" value="1"/>
</dbReference>
<accession>A0A6J2U0N1</accession>
<feature type="binding site" evidence="7">
    <location>
        <position position="114"/>
    </location>
    <ligand>
        <name>substrate</name>
    </ligand>
</feature>
<comment type="function">
    <text evidence="2">Catalyzes the hydrolysis of 5-hydroxyisourate (HIU) to 2-oxo-4-hydroxy-4-carboxy-5-ureidoimidazoline (OHCU).</text>
</comment>
<evidence type="ECO:0000256" key="8">
    <source>
        <dbReference type="RuleBase" id="RU361270"/>
    </source>
</evidence>
<feature type="domain" description="Transthyretin/hydroxyisourate hydrolase" evidence="9">
    <location>
        <begin position="9"/>
        <end position="116"/>
    </location>
</feature>
<dbReference type="AlphaFoldDB" id="A0A6J2U0N1"/>
<comment type="catalytic activity">
    <reaction evidence="1 8">
        <text>5-hydroxyisourate + H2O = 5-hydroxy-2-oxo-4-ureido-2,5-dihydro-1H-imidazole-5-carboxylate + H(+)</text>
        <dbReference type="Rhea" id="RHEA:23736"/>
        <dbReference type="ChEBI" id="CHEBI:15377"/>
        <dbReference type="ChEBI" id="CHEBI:15378"/>
        <dbReference type="ChEBI" id="CHEBI:18072"/>
        <dbReference type="ChEBI" id="CHEBI:58639"/>
        <dbReference type="EC" id="3.5.2.17"/>
    </reaction>
</comment>
<evidence type="ECO:0000256" key="2">
    <source>
        <dbReference type="ARBA" id="ARBA00002704"/>
    </source>
</evidence>
<proteinExistence type="inferred from homology"/>
<dbReference type="InterPro" id="IPR014306">
    <property type="entry name" value="Hydroxyisourate_hydrolase"/>
</dbReference>
<comment type="similarity">
    <text evidence="3 8">Belongs to the transthyretin family. 5-hydroxyisourate hydrolase subfamily.</text>
</comment>
<dbReference type="SUPFAM" id="SSF49472">
    <property type="entry name" value="Transthyretin (synonym: prealbumin)"/>
    <property type="match status" value="1"/>
</dbReference>
<evidence type="ECO:0000256" key="5">
    <source>
        <dbReference type="ARBA" id="ARBA00022631"/>
    </source>
</evidence>
<feature type="binding site" evidence="7">
    <location>
        <position position="12"/>
    </location>
    <ligand>
        <name>substrate</name>
    </ligand>
</feature>
<evidence type="ECO:0000256" key="6">
    <source>
        <dbReference type="ARBA" id="ARBA00022801"/>
    </source>
</evidence>
<keyword evidence="6 8" id="KW-0378">Hydrolase</keyword>
<feature type="binding site" evidence="7">
    <location>
        <position position="52"/>
    </location>
    <ligand>
        <name>substrate</name>
    </ligand>
</feature>
<name>A0A6J2U0N1_DROLE</name>
<dbReference type="GO" id="GO:0006144">
    <property type="term" value="P:purine nucleobase metabolic process"/>
    <property type="evidence" value="ECO:0007669"/>
    <property type="project" value="UniProtKB-KW"/>
</dbReference>
<gene>
    <name evidence="11" type="primary">LOC115629192</name>
</gene>
<dbReference type="GO" id="GO:0033971">
    <property type="term" value="F:hydroxyisourate hydrolase activity"/>
    <property type="evidence" value="ECO:0007669"/>
    <property type="project" value="UniProtKB-EC"/>
</dbReference>
<dbReference type="GeneID" id="115629192"/>
<keyword evidence="5 8" id="KW-0659">Purine metabolism</keyword>
<protein>
    <recommendedName>
        <fullName evidence="8">5-hydroxyisourate hydrolase</fullName>
        <shortName evidence="8">HIU hydrolase</shortName>
        <shortName evidence="8">HIUHase</shortName>
        <ecNumber evidence="8">3.5.2.17</ecNumber>
    </recommendedName>
</protein>
<evidence type="ECO:0000256" key="4">
    <source>
        <dbReference type="ARBA" id="ARBA00011881"/>
    </source>
</evidence>
<dbReference type="InterPro" id="IPR036817">
    <property type="entry name" value="Transthyretin/HIU_hydrolase_sf"/>
</dbReference>